<reference evidence="1" key="1">
    <citation type="journal article" date="2023" name="G3 (Bethesda)">
        <title>A reference genome for the long-term kleptoplast-retaining sea slug Elysia crispata morphotype clarki.</title>
        <authorList>
            <person name="Eastman K.E."/>
            <person name="Pendleton A.L."/>
            <person name="Shaikh M.A."/>
            <person name="Suttiyut T."/>
            <person name="Ogas R."/>
            <person name="Tomko P."/>
            <person name="Gavelis G."/>
            <person name="Widhalm J.R."/>
            <person name="Wisecaver J.H."/>
        </authorList>
    </citation>
    <scope>NUCLEOTIDE SEQUENCE</scope>
    <source>
        <strain evidence="1">ECLA1</strain>
    </source>
</reference>
<evidence type="ECO:0000313" key="2">
    <source>
        <dbReference type="Proteomes" id="UP001283361"/>
    </source>
</evidence>
<protein>
    <submittedName>
        <fullName evidence="1">Uncharacterized protein</fullName>
    </submittedName>
</protein>
<accession>A0AAE0YBZ4</accession>
<dbReference type="AlphaFoldDB" id="A0AAE0YBZ4"/>
<keyword evidence="2" id="KW-1185">Reference proteome</keyword>
<comment type="caution">
    <text evidence="1">The sequence shown here is derived from an EMBL/GenBank/DDBJ whole genome shotgun (WGS) entry which is preliminary data.</text>
</comment>
<gene>
    <name evidence="1" type="ORF">RRG08_005285</name>
</gene>
<sequence>MDIFEDQVLTAARKKDRLGGTSQDYPVDFLRIGNHLFCPVHPYKKTVSNYTYEKCLAKTLYIHDPEDSDQREKSDKWDLIFVPFLSSTSYKKTVSNYEKYIAKILYIHDPEDSDQRGKSDKWDLIFVPFLSSTSCKQTVSN</sequence>
<name>A0AAE0YBZ4_9GAST</name>
<proteinExistence type="predicted"/>
<dbReference type="Proteomes" id="UP001283361">
    <property type="component" value="Unassembled WGS sequence"/>
</dbReference>
<evidence type="ECO:0000313" key="1">
    <source>
        <dbReference type="EMBL" id="KAK3740013.1"/>
    </source>
</evidence>
<dbReference type="EMBL" id="JAWDGP010006494">
    <property type="protein sequence ID" value="KAK3740013.1"/>
    <property type="molecule type" value="Genomic_DNA"/>
</dbReference>
<organism evidence="1 2">
    <name type="scientific">Elysia crispata</name>
    <name type="common">lettuce slug</name>
    <dbReference type="NCBI Taxonomy" id="231223"/>
    <lineage>
        <taxon>Eukaryota</taxon>
        <taxon>Metazoa</taxon>
        <taxon>Spiralia</taxon>
        <taxon>Lophotrochozoa</taxon>
        <taxon>Mollusca</taxon>
        <taxon>Gastropoda</taxon>
        <taxon>Heterobranchia</taxon>
        <taxon>Euthyneura</taxon>
        <taxon>Panpulmonata</taxon>
        <taxon>Sacoglossa</taxon>
        <taxon>Placobranchoidea</taxon>
        <taxon>Plakobranchidae</taxon>
        <taxon>Elysia</taxon>
    </lineage>
</organism>